<keyword evidence="1" id="KW-1133">Transmembrane helix</keyword>
<keyword evidence="1" id="KW-0472">Membrane</keyword>
<organism evidence="2 3">
    <name type="scientific">Mucilaginibacter frigoritolerans</name>
    <dbReference type="NCBI Taxonomy" id="652788"/>
    <lineage>
        <taxon>Bacteria</taxon>
        <taxon>Pseudomonadati</taxon>
        <taxon>Bacteroidota</taxon>
        <taxon>Sphingobacteriia</taxon>
        <taxon>Sphingobacteriales</taxon>
        <taxon>Sphingobacteriaceae</taxon>
        <taxon>Mucilaginibacter</taxon>
    </lineage>
</organism>
<accession>A0A562UBY7</accession>
<reference evidence="2 3" key="1">
    <citation type="submission" date="2019-07" db="EMBL/GenBank/DDBJ databases">
        <title>Genomic Encyclopedia of Archaeal and Bacterial Type Strains, Phase II (KMG-II): from individual species to whole genera.</title>
        <authorList>
            <person name="Goeker M."/>
        </authorList>
    </citation>
    <scope>NUCLEOTIDE SEQUENCE [LARGE SCALE GENOMIC DNA]</scope>
    <source>
        <strain evidence="2 3">ATCC BAA-1854</strain>
    </source>
</reference>
<evidence type="ECO:0000256" key="1">
    <source>
        <dbReference type="SAM" id="Phobius"/>
    </source>
</evidence>
<feature type="transmembrane region" description="Helical" evidence="1">
    <location>
        <begin position="21"/>
        <end position="44"/>
    </location>
</feature>
<protein>
    <submittedName>
        <fullName evidence="2">Uncharacterized protein</fullName>
    </submittedName>
</protein>
<evidence type="ECO:0000313" key="2">
    <source>
        <dbReference type="EMBL" id="TWJ03314.1"/>
    </source>
</evidence>
<gene>
    <name evidence="2" type="ORF">JN11_00852</name>
</gene>
<proteinExistence type="predicted"/>
<evidence type="ECO:0000313" key="3">
    <source>
        <dbReference type="Proteomes" id="UP000317010"/>
    </source>
</evidence>
<dbReference type="AlphaFoldDB" id="A0A562UBY7"/>
<keyword evidence="1" id="KW-0812">Transmembrane</keyword>
<comment type="caution">
    <text evidence="2">The sequence shown here is derived from an EMBL/GenBank/DDBJ whole genome shotgun (WGS) entry which is preliminary data.</text>
</comment>
<keyword evidence="3" id="KW-1185">Reference proteome</keyword>
<dbReference type="Proteomes" id="UP000317010">
    <property type="component" value="Unassembled WGS sequence"/>
</dbReference>
<sequence>MKTLDAERIRDIAEEFTSKAMLAAMATLCIRFFMACMTASVRFYTMTEMTSFSCIYAQKRIVNRIVHHRKFALFPGYAKHNCSNENPNL</sequence>
<dbReference type="EMBL" id="VLLI01000002">
    <property type="protein sequence ID" value="TWJ03314.1"/>
    <property type="molecule type" value="Genomic_DNA"/>
</dbReference>
<name>A0A562UBY7_9SPHI</name>